<dbReference type="EMBL" id="JAURVH010001523">
    <property type="protein sequence ID" value="KAK5921229.1"/>
    <property type="molecule type" value="Genomic_DNA"/>
</dbReference>
<feature type="compositionally biased region" description="Basic and acidic residues" evidence="1">
    <location>
        <begin position="1"/>
        <end position="17"/>
    </location>
</feature>
<evidence type="ECO:0000313" key="3">
    <source>
        <dbReference type="Proteomes" id="UP001331515"/>
    </source>
</evidence>
<name>A0AAN8HLV1_CHAGU</name>
<organism evidence="2 3">
    <name type="scientific">Champsocephalus gunnari</name>
    <name type="common">Mackerel icefish</name>
    <dbReference type="NCBI Taxonomy" id="52237"/>
    <lineage>
        <taxon>Eukaryota</taxon>
        <taxon>Metazoa</taxon>
        <taxon>Chordata</taxon>
        <taxon>Craniata</taxon>
        <taxon>Vertebrata</taxon>
        <taxon>Euteleostomi</taxon>
        <taxon>Actinopterygii</taxon>
        <taxon>Neopterygii</taxon>
        <taxon>Teleostei</taxon>
        <taxon>Neoteleostei</taxon>
        <taxon>Acanthomorphata</taxon>
        <taxon>Eupercaria</taxon>
        <taxon>Perciformes</taxon>
        <taxon>Notothenioidei</taxon>
        <taxon>Channichthyidae</taxon>
        <taxon>Champsocephalus</taxon>
    </lineage>
</organism>
<reference evidence="2 3" key="1">
    <citation type="journal article" date="2023" name="Mol. Biol. Evol.">
        <title>Genomics of Secondarily Temperate Adaptation in the Only Non-Antarctic Icefish.</title>
        <authorList>
            <person name="Rivera-Colon A.G."/>
            <person name="Rayamajhi N."/>
            <person name="Minhas B.F."/>
            <person name="Madrigal G."/>
            <person name="Bilyk K.T."/>
            <person name="Yoon V."/>
            <person name="Hune M."/>
            <person name="Gregory S."/>
            <person name="Cheng C.H.C."/>
            <person name="Catchen J.M."/>
        </authorList>
    </citation>
    <scope>NUCLEOTIDE SEQUENCE [LARGE SCALE GENOMIC DNA]</scope>
    <source>
        <tissue evidence="2">White muscle</tissue>
    </source>
</reference>
<dbReference type="AlphaFoldDB" id="A0AAN8HLV1"/>
<evidence type="ECO:0000256" key="1">
    <source>
        <dbReference type="SAM" id="MobiDB-lite"/>
    </source>
</evidence>
<evidence type="ECO:0000313" key="2">
    <source>
        <dbReference type="EMBL" id="KAK5921229.1"/>
    </source>
</evidence>
<proteinExistence type="predicted"/>
<sequence length="85" mass="9624">MEKREERAKEGGKEARRSGQSWVHMISAADWRAAGGGGTDCDPKDVARMVEDYVIEKKGGRFITANHHIHYFTPHSSANICRFYN</sequence>
<comment type="caution">
    <text evidence="2">The sequence shown here is derived from an EMBL/GenBank/DDBJ whole genome shotgun (WGS) entry which is preliminary data.</text>
</comment>
<protein>
    <submittedName>
        <fullName evidence="2">Uncharacterized protein</fullName>
    </submittedName>
</protein>
<gene>
    <name evidence="2" type="ORF">CgunFtcFv8_024950</name>
</gene>
<dbReference type="Proteomes" id="UP001331515">
    <property type="component" value="Unassembled WGS sequence"/>
</dbReference>
<keyword evidence="3" id="KW-1185">Reference proteome</keyword>
<accession>A0AAN8HLV1</accession>
<feature type="region of interest" description="Disordered" evidence="1">
    <location>
        <begin position="1"/>
        <end position="20"/>
    </location>
</feature>